<organism evidence="6 8">
    <name type="scientific">Pyrococcus abyssi (strain GE5 / Orsay)</name>
    <dbReference type="NCBI Taxonomy" id="272844"/>
    <lineage>
        <taxon>Archaea</taxon>
        <taxon>Methanobacteriati</taxon>
        <taxon>Methanobacteriota</taxon>
        <taxon>Thermococci</taxon>
        <taxon>Thermococcales</taxon>
        <taxon>Thermococcaceae</taxon>
        <taxon>Pyrococcus</taxon>
    </lineage>
</organism>
<evidence type="ECO:0000256" key="2">
    <source>
        <dbReference type="ARBA" id="ARBA00022692"/>
    </source>
</evidence>
<dbReference type="EMBL" id="HE613800">
    <property type="protein sequence ID" value="CCE70984.1"/>
    <property type="molecule type" value="Genomic_DNA"/>
</dbReference>
<feature type="transmembrane region" description="Helical" evidence="5">
    <location>
        <begin position="138"/>
        <end position="159"/>
    </location>
</feature>
<evidence type="ECO:0000256" key="4">
    <source>
        <dbReference type="ARBA" id="ARBA00023136"/>
    </source>
</evidence>
<dbReference type="InterPro" id="IPR002781">
    <property type="entry name" value="TM_pro_TauE-like"/>
</dbReference>
<keyword evidence="5" id="KW-1003">Cell membrane</keyword>
<evidence type="ECO:0000256" key="3">
    <source>
        <dbReference type="ARBA" id="ARBA00022989"/>
    </source>
</evidence>
<keyword evidence="8" id="KW-1185">Reference proteome</keyword>
<evidence type="ECO:0000313" key="6">
    <source>
        <dbReference type="EMBL" id="CAB50435.1"/>
    </source>
</evidence>
<feature type="transmembrane region" description="Helical" evidence="5">
    <location>
        <begin position="71"/>
        <end position="90"/>
    </location>
</feature>
<feature type="transmembrane region" description="Helical" evidence="5">
    <location>
        <begin position="171"/>
        <end position="193"/>
    </location>
</feature>
<reference evidence="6" key="2">
    <citation type="journal article" date="2000" name="J. Mol. Biol.">
        <title>Archaeal homologs of eukaryotic methylation guide small nucleolar RNAs: lessons from the Pyrococcus genomes.</title>
        <authorList>
            <person name="Gaspin C."/>
            <person name="Cavaille J."/>
            <person name="Erauso G."/>
        </authorList>
    </citation>
    <scope>NUCLEOTIDE SEQUENCE</scope>
    <source>
        <strain evidence="6">Orsay</strain>
    </source>
</reference>
<dbReference type="Proteomes" id="UP000009139">
    <property type="component" value="Chromosome"/>
</dbReference>
<dbReference type="STRING" id="272844.PAB1010"/>
<proteinExistence type="inferred from homology"/>
<evidence type="ECO:0000313" key="7">
    <source>
        <dbReference type="EMBL" id="CCE70984.1"/>
    </source>
</evidence>
<dbReference type="PANTHER" id="PTHR43483">
    <property type="entry name" value="MEMBRANE TRANSPORTER PROTEIN HI_0806-RELATED"/>
    <property type="match status" value="1"/>
</dbReference>
<keyword evidence="3 5" id="KW-1133">Transmembrane helix</keyword>
<dbReference type="PIR" id="F75067">
    <property type="entry name" value="F75067"/>
</dbReference>
<sequence>MIDTAILLKAFVTGVVTGTLAAMFGLGGGFLLVPILNLMGVEIHHAVGTSSASIIFTALSSSYAYHRQKRILYRVGILLASTAVVGAYLGAWMTSFISPGKLKVIFGVTLIFVAYRMFRGKRGERREEISVNEKLVPIGGFFSGIASGLLGVGGGIINVPLLTWLGVPIHYAVATSSFAIVFTSTSSAIKHYFLGNVELYWLPLLVPGLIIGAQIGARIAKRTKASSLRKGFAVVMLILAIRMILKGLGYSVP</sequence>
<dbReference type="eggNOG" id="arCOG02050">
    <property type="taxonomic scope" value="Archaea"/>
</dbReference>
<dbReference type="KEGG" id="pab:PAB1010"/>
<reference evidence="6 8" key="4">
    <citation type="journal article" date="2003" name="Mol. Microbiol.">
        <title>An integrated analysis of the genome of the hyperthermophilic archaeon Pyrococcus abyssi.</title>
        <authorList>
            <person name="Cohen G."/>
            <person name="Barbe V."/>
            <person name="Flament D."/>
            <person name="Galperin M."/>
            <person name="Heilig R."/>
            <person name="Ripp R."/>
            <person name="Lecompte O."/>
            <person name="Prieur D."/>
            <person name="Poch O."/>
            <person name="Quellerou J."/>
            <person name="Thierry J.C."/>
            <person name="Van der Oost J."/>
            <person name="Weissenbach J."/>
            <person name="Zivanovic Y."/>
            <person name="Forterre P."/>
        </authorList>
    </citation>
    <scope>NUCLEOTIDE SEQUENCE [LARGE SCALE GENOMIC DNA]</scope>
    <source>
        <strain evidence="8">GE5 / Orsay</strain>
        <strain evidence="6">Orsay</strain>
    </source>
</reference>
<dbReference type="Pfam" id="PF01925">
    <property type="entry name" value="TauE"/>
    <property type="match status" value="1"/>
</dbReference>
<dbReference type="TCDB" id="2.A.102.4.1">
    <property type="family name" value="the 4-toluene sulfonate uptake permease (tsup) family"/>
</dbReference>
<dbReference type="GO" id="GO:0005886">
    <property type="term" value="C:plasma membrane"/>
    <property type="evidence" value="ECO:0007669"/>
    <property type="project" value="UniProtKB-SubCell"/>
</dbReference>
<comment type="similarity">
    <text evidence="5">Belongs to the 4-toluene sulfonate uptake permease (TSUP) (TC 2.A.102) family.</text>
</comment>
<feature type="transmembrane region" description="Helical" evidence="5">
    <location>
        <begin position="45"/>
        <end position="65"/>
    </location>
</feature>
<gene>
    <name evidence="6" type="ordered locus">PAB1010</name>
</gene>
<dbReference type="Proteomes" id="UP000000810">
    <property type="component" value="Chromosome"/>
</dbReference>
<feature type="transmembrane region" description="Helical" evidence="5">
    <location>
        <begin position="102"/>
        <end position="118"/>
    </location>
</feature>
<dbReference type="AlphaFoldDB" id="Q9UYH7"/>
<protein>
    <recommendedName>
        <fullName evidence="5">Probable membrane transporter protein</fullName>
    </recommendedName>
</protein>
<dbReference type="OrthoDB" id="57092at2157"/>
<dbReference type="RefSeq" id="WP_010868648.1">
    <property type="nucleotide sequence ID" value="NC_000868.1"/>
</dbReference>
<name>Q9UYH7_PYRAB</name>
<keyword evidence="2 5" id="KW-0812">Transmembrane</keyword>
<feature type="transmembrane region" description="Helical" evidence="5">
    <location>
        <begin position="232"/>
        <end position="252"/>
    </location>
</feature>
<accession>Q9UYH7</accession>
<reference evidence="6" key="1">
    <citation type="submission" date="1999-07" db="EMBL/GenBank/DDBJ databases">
        <authorList>
            <person name="Genoscope"/>
        </authorList>
    </citation>
    <scope>NUCLEOTIDE SEQUENCE</scope>
    <source>
        <strain evidence="6">Orsay</strain>
    </source>
</reference>
<dbReference type="HOGENOM" id="CLU_045498_5_3_2"/>
<dbReference type="EMBL" id="AJ248287">
    <property type="protein sequence ID" value="CAB50435.1"/>
    <property type="molecule type" value="Genomic_DNA"/>
</dbReference>
<feature type="transmembrane region" description="Helical" evidence="5">
    <location>
        <begin position="199"/>
        <end position="220"/>
    </location>
</feature>
<evidence type="ECO:0000256" key="5">
    <source>
        <dbReference type="RuleBase" id="RU363041"/>
    </source>
</evidence>
<evidence type="ECO:0000313" key="9">
    <source>
        <dbReference type="Proteomes" id="UP000009139"/>
    </source>
</evidence>
<reference evidence="7 9" key="5">
    <citation type="journal article" date="2012" name="Curr. Microbiol.">
        <title>Re-annotation of two hyperthermophilic archaea Pyrococcus abyssi GE5 and Pyrococcus furiosus DSM 3638.</title>
        <authorList>
            <person name="Gao J."/>
            <person name="Wang J."/>
        </authorList>
    </citation>
    <scope>GENOME REANNOTATION</scope>
    <source>
        <strain evidence="7">GE5</strain>
        <strain evidence="9">GE5 / Orsay</strain>
    </source>
</reference>
<dbReference type="PATRIC" id="fig|272844.11.peg.1629"/>
<evidence type="ECO:0000313" key="8">
    <source>
        <dbReference type="Proteomes" id="UP000000810"/>
    </source>
</evidence>
<keyword evidence="4 5" id="KW-0472">Membrane</keyword>
<reference evidence="6" key="3">
    <citation type="journal article" date="2001" name="Genome Res.">
        <title>Genome evolution at the genus level: comparison of three complete genomes of hyperthermophilic archaea.</title>
        <authorList>
            <person name="Lecompte O."/>
            <person name="Ripp R."/>
            <person name="Puzos-Barbe V."/>
            <person name="Duprat S."/>
            <person name="Heilig R."/>
            <person name="Dietrich J."/>
            <person name="Thierry J.C."/>
            <person name="Poch O."/>
        </authorList>
    </citation>
    <scope>NUCLEOTIDE SEQUENCE</scope>
    <source>
        <strain evidence="6">Orsay</strain>
    </source>
</reference>
<comment type="subcellular location">
    <subcellularLocation>
        <location evidence="5">Cell membrane</location>
        <topology evidence="5">Multi-pass membrane protein</topology>
    </subcellularLocation>
    <subcellularLocation>
        <location evidence="1">Membrane</location>
        <topology evidence="1">Multi-pass membrane protein</topology>
    </subcellularLocation>
</comment>
<evidence type="ECO:0000256" key="1">
    <source>
        <dbReference type="ARBA" id="ARBA00004141"/>
    </source>
</evidence>
<feature type="transmembrane region" description="Helical" evidence="5">
    <location>
        <begin position="6"/>
        <end position="33"/>
    </location>
</feature>
<dbReference type="PANTHER" id="PTHR43483:SF3">
    <property type="entry name" value="MEMBRANE TRANSPORTER PROTEIN HI_0806-RELATED"/>
    <property type="match status" value="1"/>
</dbReference>